<proteinExistence type="predicted"/>
<keyword evidence="4" id="KW-1185">Reference proteome</keyword>
<evidence type="ECO:0000256" key="1">
    <source>
        <dbReference type="SAM" id="MobiDB-lite"/>
    </source>
</evidence>
<dbReference type="PANTHER" id="PTHR10953:SF102">
    <property type="entry name" value="ADENYLYLTRANSFERASE AND SULFURTRANSFERASE MOCS3"/>
    <property type="match status" value="1"/>
</dbReference>
<dbReference type="GO" id="GO:0042292">
    <property type="term" value="F:URM1 activating enzyme activity"/>
    <property type="evidence" value="ECO:0007669"/>
    <property type="project" value="TreeGrafter"/>
</dbReference>
<dbReference type="InterPro" id="IPR045886">
    <property type="entry name" value="ThiF/MoeB/HesA"/>
</dbReference>
<feature type="compositionally biased region" description="Basic and acidic residues" evidence="1">
    <location>
        <begin position="1"/>
        <end position="13"/>
    </location>
</feature>
<dbReference type="SUPFAM" id="SSF69572">
    <property type="entry name" value="Activating enzymes of the ubiquitin-like proteins"/>
    <property type="match status" value="1"/>
</dbReference>
<feature type="domain" description="THIF-type NAD/FAD binding fold" evidence="2">
    <location>
        <begin position="49"/>
        <end position="214"/>
    </location>
</feature>
<dbReference type="Pfam" id="PF00899">
    <property type="entry name" value="ThiF"/>
    <property type="match status" value="1"/>
</dbReference>
<evidence type="ECO:0000259" key="2">
    <source>
        <dbReference type="Pfam" id="PF00899"/>
    </source>
</evidence>
<evidence type="ECO:0000313" key="4">
    <source>
        <dbReference type="Proteomes" id="UP000011083"/>
    </source>
</evidence>
<gene>
    <name evidence="3" type="ORF">ACA1_055490</name>
</gene>
<dbReference type="STRING" id="1257118.L8H7S5"/>
<dbReference type="Proteomes" id="UP000011083">
    <property type="component" value="Unassembled WGS sequence"/>
</dbReference>
<dbReference type="InterPro" id="IPR000594">
    <property type="entry name" value="ThiF_NAD_FAD-bd"/>
</dbReference>
<dbReference type="EMBL" id="KB007909">
    <property type="protein sequence ID" value="ELR20783.1"/>
    <property type="molecule type" value="Genomic_DNA"/>
</dbReference>
<dbReference type="RefSeq" id="XP_004344186.1">
    <property type="nucleotide sequence ID" value="XM_004344136.1"/>
</dbReference>
<feature type="region of interest" description="Disordered" evidence="1">
    <location>
        <begin position="1"/>
        <end position="28"/>
    </location>
</feature>
<protein>
    <submittedName>
        <fullName evidence="3">ThiF domain containing protein</fullName>
    </submittedName>
</protein>
<dbReference type="Gene3D" id="3.40.50.720">
    <property type="entry name" value="NAD(P)-binding Rossmann-like Domain"/>
    <property type="match status" value="1"/>
</dbReference>
<evidence type="ECO:0000313" key="3">
    <source>
        <dbReference type="EMBL" id="ELR20783.1"/>
    </source>
</evidence>
<dbReference type="PANTHER" id="PTHR10953">
    <property type="entry name" value="UBIQUITIN-ACTIVATING ENZYME E1"/>
    <property type="match status" value="1"/>
</dbReference>
<reference evidence="3 4" key="1">
    <citation type="journal article" date="2013" name="Genome Biol.">
        <title>Genome of Acanthamoeba castellanii highlights extensive lateral gene transfer and early evolution of tyrosine kinase signaling.</title>
        <authorList>
            <person name="Clarke M."/>
            <person name="Lohan A.J."/>
            <person name="Liu B."/>
            <person name="Lagkouvardos I."/>
            <person name="Roy S."/>
            <person name="Zafar N."/>
            <person name="Bertelli C."/>
            <person name="Schilde C."/>
            <person name="Kianianmomeni A."/>
            <person name="Burglin T.R."/>
            <person name="Frech C."/>
            <person name="Turcotte B."/>
            <person name="Kopec K.O."/>
            <person name="Synnott J.M."/>
            <person name="Choo C."/>
            <person name="Paponov I."/>
            <person name="Finkler A."/>
            <person name="Soon Heng Tan C."/>
            <person name="Hutchins A.P."/>
            <person name="Weinmeier T."/>
            <person name="Rattei T."/>
            <person name="Chu J.S."/>
            <person name="Gimenez G."/>
            <person name="Irimia M."/>
            <person name="Rigden D.J."/>
            <person name="Fitzpatrick D.A."/>
            <person name="Lorenzo-Morales J."/>
            <person name="Bateman A."/>
            <person name="Chiu C.H."/>
            <person name="Tang P."/>
            <person name="Hegemann P."/>
            <person name="Fromm H."/>
            <person name="Raoult D."/>
            <person name="Greub G."/>
            <person name="Miranda-Saavedra D."/>
            <person name="Chen N."/>
            <person name="Nash P."/>
            <person name="Ginger M.L."/>
            <person name="Horn M."/>
            <person name="Schaap P."/>
            <person name="Caler L."/>
            <person name="Loftus B."/>
        </authorList>
    </citation>
    <scope>NUCLEOTIDE SEQUENCE [LARGE SCALE GENOMIC DNA]</scope>
    <source>
        <strain evidence="3 4">Neff</strain>
    </source>
</reference>
<sequence>MEEKQEERQEPRTDVPSGDGPVRRSLFEVPPPEVPGDVFDRQRVMVSWQQKKVEEATALVLGCGGLGNGVAMGLCRLGVRKLILVDMDDVEATNLNRQILFTKDVVGMRKVDAAKLGLESVHNLRSEFETLHIDAVKEWHKVVEAARRADVIFNCIDHGAIYDYATNSLAKVLGVPLVTGSSYANTALVNFYTGRPGMACWSCLNTTSESFEWTQQELEEWMSKKGHSTFGVAELFSFLKNQAHMEGLHVKDAVATGLVDFWAGRDDGRAAEENVIPIKDIRTFLIKFVQPHILSLLSQEHIMNHESIGFIPKDKNFPTRYVGSWVCVCVSAALLMVNAWAQDLAGEAVANYNNFTLNTFHASNSQQDGADGKSDSFCVICKHASPQQQQQPAQ</sequence>
<dbReference type="VEuPathDB" id="AmoebaDB:ACA1_055490"/>
<dbReference type="KEGG" id="acan:ACA1_055490"/>
<organism evidence="3 4">
    <name type="scientific">Acanthamoeba castellanii (strain ATCC 30010 / Neff)</name>
    <dbReference type="NCBI Taxonomy" id="1257118"/>
    <lineage>
        <taxon>Eukaryota</taxon>
        <taxon>Amoebozoa</taxon>
        <taxon>Discosea</taxon>
        <taxon>Longamoebia</taxon>
        <taxon>Centramoebida</taxon>
        <taxon>Acanthamoebidae</taxon>
        <taxon>Acanthamoeba</taxon>
    </lineage>
</organism>
<dbReference type="GO" id="GO:0004792">
    <property type="term" value="F:thiosulfate-cyanide sulfurtransferase activity"/>
    <property type="evidence" value="ECO:0007669"/>
    <property type="project" value="TreeGrafter"/>
</dbReference>
<dbReference type="OMA" id="ICKHASP"/>
<dbReference type="GeneID" id="14921653"/>
<dbReference type="InterPro" id="IPR035985">
    <property type="entry name" value="Ubiquitin-activating_enz"/>
</dbReference>
<dbReference type="AlphaFoldDB" id="L8H7S5"/>
<name>L8H7S5_ACACF</name>
<dbReference type="GO" id="GO:0016779">
    <property type="term" value="F:nucleotidyltransferase activity"/>
    <property type="evidence" value="ECO:0007669"/>
    <property type="project" value="TreeGrafter"/>
</dbReference>
<dbReference type="OrthoDB" id="10261062at2759"/>
<dbReference type="GO" id="GO:0005737">
    <property type="term" value="C:cytoplasm"/>
    <property type="evidence" value="ECO:0007669"/>
    <property type="project" value="TreeGrafter"/>
</dbReference>
<accession>L8H7S5</accession>